<gene>
    <name evidence="1" type="ORF">METZ01_LOCUS208240</name>
</gene>
<sequence>MSLLNRRDSLHYRYWLEKYLLWSAPSLEESGYVSL</sequence>
<dbReference type="EMBL" id="UINC01046853">
    <property type="protein sequence ID" value="SVB55386.1"/>
    <property type="molecule type" value="Genomic_DNA"/>
</dbReference>
<proteinExistence type="predicted"/>
<name>A0A382EXC1_9ZZZZ</name>
<organism evidence="1">
    <name type="scientific">marine metagenome</name>
    <dbReference type="NCBI Taxonomy" id="408172"/>
    <lineage>
        <taxon>unclassified sequences</taxon>
        <taxon>metagenomes</taxon>
        <taxon>ecological metagenomes</taxon>
    </lineage>
</organism>
<accession>A0A382EXC1</accession>
<dbReference type="AlphaFoldDB" id="A0A382EXC1"/>
<feature type="non-terminal residue" evidence="1">
    <location>
        <position position="35"/>
    </location>
</feature>
<protein>
    <submittedName>
        <fullName evidence="1">Uncharacterized protein</fullName>
    </submittedName>
</protein>
<reference evidence="1" key="1">
    <citation type="submission" date="2018-05" db="EMBL/GenBank/DDBJ databases">
        <authorList>
            <person name="Lanie J.A."/>
            <person name="Ng W.-L."/>
            <person name="Kazmierczak K.M."/>
            <person name="Andrzejewski T.M."/>
            <person name="Davidsen T.M."/>
            <person name="Wayne K.J."/>
            <person name="Tettelin H."/>
            <person name="Glass J.I."/>
            <person name="Rusch D."/>
            <person name="Podicherti R."/>
            <person name="Tsui H.-C.T."/>
            <person name="Winkler M.E."/>
        </authorList>
    </citation>
    <scope>NUCLEOTIDE SEQUENCE</scope>
</reference>
<evidence type="ECO:0000313" key="1">
    <source>
        <dbReference type="EMBL" id="SVB55386.1"/>
    </source>
</evidence>